<sequence>MLRNTLIFVILTGSNDNSGGNPSISSTSITKPSAGLKTNLSSSGTMRGGSRKKNNKNKVIIKPKIPTAKEKIPKNNDINPATNIIG</sequence>
<reference evidence="2 3" key="1">
    <citation type="submission" date="2024-01" db="EMBL/GenBank/DDBJ databases">
        <authorList>
            <person name="Kunselman E."/>
        </authorList>
    </citation>
    <scope>NUCLEOTIDE SEQUENCE [LARGE SCALE GENOMIC DNA]</scope>
    <source>
        <strain evidence="2">2 abalone samples</strain>
    </source>
</reference>
<evidence type="ECO:0000313" key="2">
    <source>
        <dbReference type="EMBL" id="CAK8162339.1"/>
    </source>
</evidence>
<feature type="compositionally biased region" description="Polar residues" evidence="1">
    <location>
        <begin position="36"/>
        <end position="45"/>
    </location>
</feature>
<organism evidence="2 3">
    <name type="scientific">Candidatus Xenohaliotis californiensis</name>
    <dbReference type="NCBI Taxonomy" id="84677"/>
    <lineage>
        <taxon>Bacteria</taxon>
        <taxon>Pseudomonadati</taxon>
        <taxon>Pseudomonadota</taxon>
        <taxon>Alphaproteobacteria</taxon>
        <taxon>Rickettsiales</taxon>
        <taxon>Anaplasmataceae</taxon>
        <taxon>Candidatus Xenohaliotis</taxon>
    </lineage>
</organism>
<evidence type="ECO:0000256" key="1">
    <source>
        <dbReference type="SAM" id="MobiDB-lite"/>
    </source>
</evidence>
<accession>A0ABP0EUQ0</accession>
<dbReference type="Proteomes" id="UP001314181">
    <property type="component" value="Unassembled WGS sequence"/>
</dbReference>
<keyword evidence="3" id="KW-1185">Reference proteome</keyword>
<feature type="compositionally biased region" description="Polar residues" evidence="1">
    <location>
        <begin position="76"/>
        <end position="86"/>
    </location>
</feature>
<name>A0ABP0EUQ0_9RICK</name>
<feature type="compositionally biased region" description="Low complexity" evidence="1">
    <location>
        <begin position="22"/>
        <end position="33"/>
    </location>
</feature>
<comment type="caution">
    <text evidence="2">The sequence shown here is derived from an EMBL/GenBank/DDBJ whole genome shotgun (WGS) entry which is preliminary data.</text>
</comment>
<feature type="region of interest" description="Disordered" evidence="1">
    <location>
        <begin position="13"/>
        <end position="86"/>
    </location>
</feature>
<dbReference type="EMBL" id="CAWVOK010000003">
    <property type="protein sequence ID" value="CAK8162339.1"/>
    <property type="molecule type" value="Genomic_DNA"/>
</dbReference>
<gene>
    <name evidence="2" type="ORF">CAXC1_120021</name>
</gene>
<proteinExistence type="predicted"/>
<protein>
    <submittedName>
        <fullName evidence="2">Uncharacterized protein</fullName>
    </submittedName>
</protein>
<evidence type="ECO:0000313" key="3">
    <source>
        <dbReference type="Proteomes" id="UP001314181"/>
    </source>
</evidence>
<feature type="compositionally biased region" description="Basic residues" evidence="1">
    <location>
        <begin position="49"/>
        <end position="61"/>
    </location>
</feature>